<dbReference type="GO" id="GO:0007064">
    <property type="term" value="P:mitotic sister chromatid cohesion"/>
    <property type="evidence" value="ECO:0007669"/>
    <property type="project" value="TreeGrafter"/>
</dbReference>
<dbReference type="PROSITE" id="PS51186">
    <property type="entry name" value="GNAT"/>
    <property type="match status" value="1"/>
</dbReference>
<organism evidence="4 5">
    <name type="scientific">Neocallimastix californiae</name>
    <dbReference type="NCBI Taxonomy" id="1754190"/>
    <lineage>
        <taxon>Eukaryota</taxon>
        <taxon>Fungi</taxon>
        <taxon>Fungi incertae sedis</taxon>
        <taxon>Chytridiomycota</taxon>
        <taxon>Chytridiomycota incertae sedis</taxon>
        <taxon>Neocallimastigomycetes</taxon>
        <taxon>Neocallimastigales</taxon>
        <taxon>Neocallimastigaceae</taxon>
        <taxon>Neocallimastix</taxon>
    </lineage>
</organism>
<keyword evidence="5" id="KW-1185">Reference proteome</keyword>
<protein>
    <submittedName>
        <fullName evidence="4">Acyl-CoA N-acyltransferase</fullName>
    </submittedName>
</protein>
<evidence type="ECO:0000256" key="2">
    <source>
        <dbReference type="ARBA" id="ARBA00023315"/>
    </source>
</evidence>
<comment type="caution">
    <text evidence="4">The sequence shown here is derived from an EMBL/GenBank/DDBJ whole genome shotgun (WGS) entry which is preliminary data.</text>
</comment>
<sequence>MLRYFNNTFGIPNTKPYCNKVSLQQITPYNINNIKNINKMVFPITYNEQFYNDIIYKYNKNLSRIALINNKAVGNICCRIEPSSNHPALDSNCDEEVMYIMTIAVLPQYRRHSIGTVLLNYIVNYCQRNTHIKTILLHAQATNKAAVSLYVKNGFEIVNIIQGYYKNVDCPDAYLFKKKI</sequence>
<dbReference type="Gene3D" id="3.40.630.30">
    <property type="match status" value="1"/>
</dbReference>
<dbReference type="SUPFAM" id="SSF55729">
    <property type="entry name" value="Acyl-CoA N-acyltransferases (Nat)"/>
    <property type="match status" value="1"/>
</dbReference>
<keyword evidence="1 4" id="KW-0808">Transferase</keyword>
<accession>A0A1Y2E5T7</accession>
<dbReference type="InterPro" id="IPR051556">
    <property type="entry name" value="N-term/lysine_N-AcTrnsfr"/>
</dbReference>
<keyword evidence="2 4" id="KW-0012">Acyltransferase</keyword>
<evidence type="ECO:0000313" key="4">
    <source>
        <dbReference type="EMBL" id="ORY66892.1"/>
    </source>
</evidence>
<dbReference type="GO" id="GO:0016747">
    <property type="term" value="F:acyltransferase activity, transferring groups other than amino-acyl groups"/>
    <property type="evidence" value="ECO:0007669"/>
    <property type="project" value="InterPro"/>
</dbReference>
<reference evidence="4 5" key="1">
    <citation type="submission" date="2016-08" db="EMBL/GenBank/DDBJ databases">
        <title>A Parts List for Fungal Cellulosomes Revealed by Comparative Genomics.</title>
        <authorList>
            <consortium name="DOE Joint Genome Institute"/>
            <person name="Haitjema C.H."/>
            <person name="Gilmore S.P."/>
            <person name="Henske J.K."/>
            <person name="Solomon K.V."/>
            <person name="De Groot R."/>
            <person name="Kuo A."/>
            <person name="Mondo S.J."/>
            <person name="Salamov A.A."/>
            <person name="Labutti K."/>
            <person name="Zhao Z."/>
            <person name="Chiniquy J."/>
            <person name="Barry K."/>
            <person name="Brewer H.M."/>
            <person name="Purvine S.O."/>
            <person name="Wright A.T."/>
            <person name="Boxma B."/>
            <person name="Van Alen T."/>
            <person name="Hackstein J.H."/>
            <person name="Baker S.E."/>
            <person name="Grigoriev I.V."/>
            <person name="O'Malley M.A."/>
        </authorList>
    </citation>
    <scope>NUCLEOTIDE SEQUENCE [LARGE SCALE GENOMIC DNA]</scope>
    <source>
        <strain evidence="4 5">G1</strain>
    </source>
</reference>
<evidence type="ECO:0000313" key="5">
    <source>
        <dbReference type="Proteomes" id="UP000193920"/>
    </source>
</evidence>
<dbReference type="GO" id="GO:0031415">
    <property type="term" value="C:NatA complex"/>
    <property type="evidence" value="ECO:0007669"/>
    <property type="project" value="TreeGrafter"/>
</dbReference>
<proteinExistence type="predicted"/>
<evidence type="ECO:0000256" key="1">
    <source>
        <dbReference type="ARBA" id="ARBA00022679"/>
    </source>
</evidence>
<dbReference type="EMBL" id="MCOG01000049">
    <property type="protein sequence ID" value="ORY66892.1"/>
    <property type="molecule type" value="Genomic_DNA"/>
</dbReference>
<dbReference type="Proteomes" id="UP000193920">
    <property type="component" value="Unassembled WGS sequence"/>
</dbReference>
<dbReference type="CDD" id="cd04301">
    <property type="entry name" value="NAT_SF"/>
    <property type="match status" value="1"/>
</dbReference>
<gene>
    <name evidence="4" type="ORF">LY90DRAFT_406204</name>
</gene>
<dbReference type="OrthoDB" id="47374at2759"/>
<dbReference type="PANTHER" id="PTHR42919">
    <property type="entry name" value="N-ALPHA-ACETYLTRANSFERASE"/>
    <property type="match status" value="1"/>
</dbReference>
<dbReference type="AlphaFoldDB" id="A0A1Y2E5T7"/>
<dbReference type="Pfam" id="PF00583">
    <property type="entry name" value="Acetyltransf_1"/>
    <property type="match status" value="1"/>
</dbReference>
<dbReference type="InterPro" id="IPR000182">
    <property type="entry name" value="GNAT_dom"/>
</dbReference>
<dbReference type="STRING" id="1754190.A0A1Y2E5T7"/>
<dbReference type="InterPro" id="IPR016181">
    <property type="entry name" value="Acyl_CoA_acyltransferase"/>
</dbReference>
<name>A0A1Y2E5T7_9FUNG</name>
<evidence type="ECO:0000259" key="3">
    <source>
        <dbReference type="PROSITE" id="PS51186"/>
    </source>
</evidence>
<dbReference type="PANTHER" id="PTHR42919:SF8">
    <property type="entry name" value="N-ALPHA-ACETYLTRANSFERASE 50"/>
    <property type="match status" value="1"/>
</dbReference>
<feature type="domain" description="N-acetyltransferase" evidence="3">
    <location>
        <begin position="21"/>
        <end position="180"/>
    </location>
</feature>